<keyword evidence="12" id="KW-1185">Reference proteome</keyword>
<dbReference type="InterPro" id="IPR036440">
    <property type="entry name" value="Peptidase_C15-like_sf"/>
</dbReference>
<keyword evidence="6 9" id="KW-0645">Protease</keyword>
<organism evidence="11 12">
    <name type="scientific">Alicyclobacillus ferrooxydans</name>
    <dbReference type="NCBI Taxonomy" id="471514"/>
    <lineage>
        <taxon>Bacteria</taxon>
        <taxon>Bacillati</taxon>
        <taxon>Bacillota</taxon>
        <taxon>Bacilli</taxon>
        <taxon>Bacillales</taxon>
        <taxon>Alicyclobacillaceae</taxon>
        <taxon>Alicyclobacillus</taxon>
    </lineage>
</organism>
<dbReference type="STRING" id="471514.AN477_08165"/>
<evidence type="ECO:0000256" key="1">
    <source>
        <dbReference type="ARBA" id="ARBA00001770"/>
    </source>
</evidence>
<evidence type="ECO:0000256" key="8">
    <source>
        <dbReference type="ARBA" id="ARBA00022807"/>
    </source>
</evidence>
<comment type="catalytic activity">
    <reaction evidence="1 9 10">
        <text>Release of an N-terminal pyroglutamyl group from a polypeptide, the second amino acid generally not being Pro.</text>
        <dbReference type="EC" id="3.4.19.3"/>
    </reaction>
</comment>
<dbReference type="Pfam" id="PF01470">
    <property type="entry name" value="Peptidase_C15"/>
    <property type="match status" value="1"/>
</dbReference>
<evidence type="ECO:0000256" key="3">
    <source>
        <dbReference type="ARBA" id="ARBA00004496"/>
    </source>
</evidence>
<evidence type="ECO:0000256" key="7">
    <source>
        <dbReference type="ARBA" id="ARBA00022801"/>
    </source>
</evidence>
<comment type="similarity">
    <text evidence="4 9">Belongs to the peptidase C15 family.</text>
</comment>
<accession>A0A0P9CMW7</accession>
<dbReference type="Gene3D" id="3.40.630.20">
    <property type="entry name" value="Peptidase C15, pyroglutamyl peptidase I-like"/>
    <property type="match status" value="1"/>
</dbReference>
<dbReference type="InterPro" id="IPR029762">
    <property type="entry name" value="PGP-I_bact-type"/>
</dbReference>
<dbReference type="PATRIC" id="fig|471514.4.peg.1932"/>
<dbReference type="Proteomes" id="UP000050482">
    <property type="component" value="Unassembled WGS sequence"/>
</dbReference>
<protein>
    <recommendedName>
        <fullName evidence="9">Pyrrolidone-carboxylate peptidase</fullName>
        <ecNumber evidence="9">3.4.19.3</ecNumber>
    </recommendedName>
    <alternativeName>
        <fullName evidence="9">5-oxoprolyl-peptidase</fullName>
    </alternativeName>
    <alternativeName>
        <fullName evidence="9">Pyroglutamyl-peptidase I</fullName>
        <shortName evidence="9">PGP-I</shortName>
        <shortName evidence="9">Pyrase</shortName>
    </alternativeName>
</protein>
<keyword evidence="7 9" id="KW-0378">Hydrolase</keyword>
<evidence type="ECO:0000313" key="12">
    <source>
        <dbReference type="Proteomes" id="UP000050482"/>
    </source>
</evidence>
<dbReference type="EMBL" id="LJCO01000038">
    <property type="protein sequence ID" value="KPV44260.1"/>
    <property type="molecule type" value="Genomic_DNA"/>
</dbReference>
<dbReference type="SUPFAM" id="SSF53182">
    <property type="entry name" value="Pyrrolidone carboxyl peptidase (pyroglutamate aminopeptidase)"/>
    <property type="match status" value="1"/>
</dbReference>
<comment type="subunit">
    <text evidence="9">Homotetramer.</text>
</comment>
<feature type="active site" evidence="9">
    <location>
        <position position="143"/>
    </location>
</feature>
<dbReference type="PROSITE" id="PS01333">
    <property type="entry name" value="PYRASE_GLU"/>
    <property type="match status" value="1"/>
</dbReference>
<comment type="caution">
    <text evidence="11">The sequence shown here is derived from an EMBL/GenBank/DDBJ whole genome shotgun (WGS) entry which is preliminary data.</text>
</comment>
<evidence type="ECO:0000256" key="5">
    <source>
        <dbReference type="ARBA" id="ARBA00022490"/>
    </source>
</evidence>
<dbReference type="InterPro" id="IPR033693">
    <property type="entry name" value="PGPEP1_Glu_AS"/>
</dbReference>
<feature type="active site" evidence="9 10">
    <location>
        <position position="80"/>
    </location>
</feature>
<dbReference type="AlphaFoldDB" id="A0A0P9CMW7"/>
<evidence type="ECO:0000256" key="4">
    <source>
        <dbReference type="ARBA" id="ARBA00006641"/>
    </source>
</evidence>
<dbReference type="GO" id="GO:0006508">
    <property type="term" value="P:proteolysis"/>
    <property type="evidence" value="ECO:0007669"/>
    <property type="project" value="UniProtKB-KW"/>
</dbReference>
<dbReference type="InterPro" id="IPR000816">
    <property type="entry name" value="Peptidase_C15"/>
</dbReference>
<dbReference type="PANTHER" id="PTHR23402:SF1">
    <property type="entry name" value="PYROGLUTAMYL-PEPTIDASE I"/>
    <property type="match status" value="1"/>
</dbReference>
<dbReference type="EC" id="3.4.19.3" evidence="9"/>
<keyword evidence="8 9" id="KW-0788">Thiol protease</keyword>
<evidence type="ECO:0000256" key="2">
    <source>
        <dbReference type="ARBA" id="ARBA00002280"/>
    </source>
</evidence>
<keyword evidence="5 9" id="KW-0963">Cytoplasm</keyword>
<dbReference type="PANTHER" id="PTHR23402">
    <property type="entry name" value="PROTEASE FAMILY C15 PYROGLUTAMYL-PEPTIDASE I-RELATED"/>
    <property type="match status" value="1"/>
</dbReference>
<dbReference type="CDD" id="cd00501">
    <property type="entry name" value="Peptidase_C15"/>
    <property type="match status" value="1"/>
</dbReference>
<dbReference type="GO" id="GO:0016920">
    <property type="term" value="F:pyroglutamyl-peptidase activity"/>
    <property type="evidence" value="ECO:0007669"/>
    <property type="project" value="UniProtKB-UniRule"/>
</dbReference>
<dbReference type="InterPro" id="IPR016125">
    <property type="entry name" value="Peptidase_C15-like"/>
</dbReference>
<dbReference type="GO" id="GO:0005829">
    <property type="term" value="C:cytosol"/>
    <property type="evidence" value="ECO:0007669"/>
    <property type="project" value="InterPro"/>
</dbReference>
<dbReference type="PIRSF" id="PIRSF015592">
    <property type="entry name" value="Prld-crbxl_pptds"/>
    <property type="match status" value="1"/>
</dbReference>
<sequence length="206" mass="22122">MTKVLVTGFDPFDNEPVNAAWEVVRELDGVQTNAAEIVVRQIPTVFGDSISRLYQAMDDVQPDVIVCVGQAGGRSAVSVERIGVNMSDARIPDNNGVSLVEAPIDTDGADGYFSSLPVRSIVEAIRGAGIPAEESWSAGTYVCNHLLYGLMRRLKQSPWAERGVTGGFIHIPFLPEQAARNKNAPSLSAELVRKAVLIAVDTACLK</sequence>
<name>A0A0P9CMW7_9BACL</name>
<gene>
    <name evidence="9" type="primary">pcp</name>
    <name evidence="11" type="ORF">AN477_08165</name>
</gene>
<dbReference type="PRINTS" id="PR00706">
    <property type="entry name" value="PYROGLUPTASE"/>
</dbReference>
<dbReference type="NCBIfam" id="NF009676">
    <property type="entry name" value="PRK13197.1"/>
    <property type="match status" value="1"/>
</dbReference>
<proteinExistence type="inferred from homology"/>
<evidence type="ECO:0000313" key="11">
    <source>
        <dbReference type="EMBL" id="KPV44260.1"/>
    </source>
</evidence>
<comment type="subcellular location">
    <subcellularLocation>
        <location evidence="3 9">Cytoplasm</location>
    </subcellularLocation>
</comment>
<comment type="function">
    <text evidence="2 9">Removes 5-oxoproline from various penultimate amino acid residues except L-proline.</text>
</comment>
<evidence type="ECO:0000256" key="6">
    <source>
        <dbReference type="ARBA" id="ARBA00022670"/>
    </source>
</evidence>
<dbReference type="FunFam" id="3.40.630.20:FF:000001">
    <property type="entry name" value="Pyrrolidone-carboxylate peptidase"/>
    <property type="match status" value="1"/>
</dbReference>
<dbReference type="OrthoDB" id="9779738at2"/>
<dbReference type="NCBIfam" id="TIGR00504">
    <property type="entry name" value="pyro_pdase"/>
    <property type="match status" value="1"/>
</dbReference>
<evidence type="ECO:0000256" key="10">
    <source>
        <dbReference type="PROSITE-ProRule" id="PRU10076"/>
    </source>
</evidence>
<dbReference type="RefSeq" id="WP_054968677.1">
    <property type="nucleotide sequence ID" value="NZ_LJCO01000038.1"/>
</dbReference>
<evidence type="ECO:0000256" key="9">
    <source>
        <dbReference type="HAMAP-Rule" id="MF_00417"/>
    </source>
</evidence>
<dbReference type="HAMAP" id="MF_00417">
    <property type="entry name" value="Pyrrolid_peptidase"/>
    <property type="match status" value="1"/>
</dbReference>
<reference evidence="11 12" key="1">
    <citation type="submission" date="2015-09" db="EMBL/GenBank/DDBJ databases">
        <title>Draft genome sequence of Alicyclobacillus ferrooxydans DSM 22381.</title>
        <authorList>
            <person name="Hemp J."/>
        </authorList>
    </citation>
    <scope>NUCLEOTIDE SEQUENCE [LARGE SCALE GENOMIC DNA]</scope>
    <source>
        <strain evidence="11 12">TC-34</strain>
    </source>
</reference>
<feature type="active site" evidence="9">
    <location>
        <position position="170"/>
    </location>
</feature>